<organism evidence="2 3">
    <name type="scientific">Urbifossiella limnaea</name>
    <dbReference type="NCBI Taxonomy" id="2528023"/>
    <lineage>
        <taxon>Bacteria</taxon>
        <taxon>Pseudomonadati</taxon>
        <taxon>Planctomycetota</taxon>
        <taxon>Planctomycetia</taxon>
        <taxon>Gemmatales</taxon>
        <taxon>Gemmataceae</taxon>
        <taxon>Urbifossiella</taxon>
    </lineage>
</organism>
<dbReference type="RefSeq" id="WP_145233197.1">
    <property type="nucleotide sequence ID" value="NZ_CP036273.1"/>
</dbReference>
<evidence type="ECO:0000313" key="2">
    <source>
        <dbReference type="EMBL" id="QDU18133.1"/>
    </source>
</evidence>
<proteinExistence type="predicted"/>
<accession>A0A517XKU9</accession>
<feature type="chain" id="PRO_5022036716" description="DUF1795 domain-containing protein" evidence="1">
    <location>
        <begin position="21"/>
        <end position="180"/>
    </location>
</feature>
<protein>
    <recommendedName>
        <fullName evidence="4">DUF1795 domain-containing protein</fullName>
    </recommendedName>
</protein>
<feature type="signal peptide" evidence="1">
    <location>
        <begin position="1"/>
        <end position="20"/>
    </location>
</feature>
<keyword evidence="1" id="KW-0732">Signal</keyword>
<dbReference type="AlphaFoldDB" id="A0A517XKU9"/>
<name>A0A517XKU9_9BACT</name>
<dbReference type="EMBL" id="CP036273">
    <property type="protein sequence ID" value="QDU18133.1"/>
    <property type="molecule type" value="Genomic_DNA"/>
</dbReference>
<dbReference type="Proteomes" id="UP000319576">
    <property type="component" value="Chromosome"/>
</dbReference>
<dbReference type="OrthoDB" id="303961at2"/>
<evidence type="ECO:0000256" key="1">
    <source>
        <dbReference type="SAM" id="SignalP"/>
    </source>
</evidence>
<evidence type="ECO:0008006" key="4">
    <source>
        <dbReference type="Google" id="ProtNLM"/>
    </source>
</evidence>
<keyword evidence="3" id="KW-1185">Reference proteome</keyword>
<reference evidence="2 3" key="1">
    <citation type="submission" date="2019-02" db="EMBL/GenBank/DDBJ databases">
        <title>Deep-cultivation of Planctomycetes and their phenomic and genomic characterization uncovers novel biology.</title>
        <authorList>
            <person name="Wiegand S."/>
            <person name="Jogler M."/>
            <person name="Boedeker C."/>
            <person name="Pinto D."/>
            <person name="Vollmers J."/>
            <person name="Rivas-Marin E."/>
            <person name="Kohn T."/>
            <person name="Peeters S.H."/>
            <person name="Heuer A."/>
            <person name="Rast P."/>
            <person name="Oberbeckmann S."/>
            <person name="Bunk B."/>
            <person name="Jeske O."/>
            <person name="Meyerdierks A."/>
            <person name="Storesund J.E."/>
            <person name="Kallscheuer N."/>
            <person name="Luecker S."/>
            <person name="Lage O.M."/>
            <person name="Pohl T."/>
            <person name="Merkel B.J."/>
            <person name="Hornburger P."/>
            <person name="Mueller R.-W."/>
            <person name="Bruemmer F."/>
            <person name="Labrenz M."/>
            <person name="Spormann A.M."/>
            <person name="Op den Camp H."/>
            <person name="Overmann J."/>
            <person name="Amann R."/>
            <person name="Jetten M.S.M."/>
            <person name="Mascher T."/>
            <person name="Medema M.H."/>
            <person name="Devos D.P."/>
            <person name="Kaster A.-K."/>
            <person name="Ovreas L."/>
            <person name="Rohde M."/>
            <person name="Galperin M.Y."/>
            <person name="Jogler C."/>
        </authorList>
    </citation>
    <scope>NUCLEOTIDE SEQUENCE [LARGE SCALE GENOMIC DNA]</scope>
    <source>
        <strain evidence="2 3">ETA_A1</strain>
    </source>
</reference>
<sequence precursor="true">MKYRSALMTVIMSCGAVLTAADVPTERYVSAEGGYVAFFPEGADIKTKTVDIPGGLKAVITTATLKAAQQTYIVTYTPHQKGVLKAPAKATLELGEKATIAQPKTTRLGAKDFLYGKAKYPAREILTERDGHQTRTRFVAADPVLYTIVVGGPKEFASGEAASAFLDSIELTPGKVKAKK</sequence>
<evidence type="ECO:0000313" key="3">
    <source>
        <dbReference type="Proteomes" id="UP000319576"/>
    </source>
</evidence>
<gene>
    <name evidence="2" type="ORF">ETAA1_00160</name>
</gene>
<dbReference type="KEGG" id="uli:ETAA1_00160"/>